<accession>A0A644XKI3</accession>
<comment type="caution">
    <text evidence="1">The sequence shown here is derived from an EMBL/GenBank/DDBJ whole genome shotgun (WGS) entry which is preliminary data.</text>
</comment>
<proteinExistence type="predicted"/>
<reference evidence="1" key="1">
    <citation type="submission" date="2019-08" db="EMBL/GenBank/DDBJ databases">
        <authorList>
            <person name="Kucharzyk K."/>
            <person name="Murdoch R.W."/>
            <person name="Higgins S."/>
            <person name="Loffler F."/>
        </authorList>
    </citation>
    <scope>NUCLEOTIDE SEQUENCE</scope>
</reference>
<organism evidence="1">
    <name type="scientific">bioreactor metagenome</name>
    <dbReference type="NCBI Taxonomy" id="1076179"/>
    <lineage>
        <taxon>unclassified sequences</taxon>
        <taxon>metagenomes</taxon>
        <taxon>ecological metagenomes</taxon>
    </lineage>
</organism>
<evidence type="ECO:0000313" key="1">
    <source>
        <dbReference type="EMBL" id="MPM16685.1"/>
    </source>
</evidence>
<name>A0A644XKI3_9ZZZZ</name>
<dbReference type="InterPro" id="IPR021456">
    <property type="entry name" value="DUF3107"/>
</dbReference>
<dbReference type="AlphaFoldDB" id="A0A644XKI3"/>
<protein>
    <recommendedName>
        <fullName evidence="2">ATP-binding protein</fullName>
    </recommendedName>
</protein>
<gene>
    <name evidence="1" type="ORF">SDC9_63066</name>
</gene>
<dbReference type="EMBL" id="VSSQ01002658">
    <property type="protein sequence ID" value="MPM16685.1"/>
    <property type="molecule type" value="Genomic_DNA"/>
</dbReference>
<sequence>MDRPVSAVSERLSSPIPGCGTVEAATFEQRGTAVEIKIGVKHLAREVVVDLDQTAEAFKETFEKALSDGSVLSLTDAHGRQVLIPAEAVAYVEIGQPNARPVGFGSL</sequence>
<dbReference type="Pfam" id="PF11305">
    <property type="entry name" value="DUF3107"/>
    <property type="match status" value="1"/>
</dbReference>
<evidence type="ECO:0008006" key="2">
    <source>
        <dbReference type="Google" id="ProtNLM"/>
    </source>
</evidence>